<name>A0A816T129_9BILA</name>
<sequence length="332" mass="36921">METSQISDQESSTNDSDFEEIEVPIETEISADSSMGDSMDSIDEEISEDGGVKLETPMSIQLIACLLVMLKRRHRLSIQCMSDLLRLFTIMGVDNVPRSWYQLKRLIVPVDRKPSCFYPCSRCSKASVDQRTCSNCGQNLGPDIYKDSFLTLSIKDQIENVLNNNGGTDLFSSSSNSIMSDITDGPVYQQIKATCLDLFITLTMNIDGIEVKKGSKKSIWPILMVINELPLKRRYALENTLVAGIWSGSHKPSRDQMQCFLSPIVNELSVLEHGFIFFNNQTLSNKPSIVIKVFLIGACCDKAAQALVQNIAEPIAAFGCGRCELEGIFIFL</sequence>
<dbReference type="EMBL" id="CAJOBJ010006048">
    <property type="protein sequence ID" value="CAF4049463.1"/>
    <property type="molecule type" value="Genomic_DNA"/>
</dbReference>
<dbReference type="AlphaFoldDB" id="A0A816T129"/>
<dbReference type="EMBL" id="CAJNRE010010536">
    <property type="protein sequence ID" value="CAF2091867.1"/>
    <property type="molecule type" value="Genomic_DNA"/>
</dbReference>
<evidence type="ECO:0000313" key="2">
    <source>
        <dbReference type="EMBL" id="CAF1686062.1"/>
    </source>
</evidence>
<dbReference type="Proteomes" id="UP000676336">
    <property type="component" value="Unassembled WGS sequence"/>
</dbReference>
<evidence type="ECO:0000256" key="1">
    <source>
        <dbReference type="SAM" id="MobiDB-lite"/>
    </source>
</evidence>
<dbReference type="EMBL" id="CAJOBI010005334">
    <property type="protein sequence ID" value="CAF4029053.1"/>
    <property type="molecule type" value="Genomic_DNA"/>
</dbReference>
<dbReference type="Proteomes" id="UP000663824">
    <property type="component" value="Unassembled WGS sequence"/>
</dbReference>
<gene>
    <name evidence="5" type="ORF">GIL414_LOCUS14353</name>
    <name evidence="2" type="ORF">KQP761_LOCUS38583</name>
    <name evidence="3" type="ORF">MBJ925_LOCUS20492</name>
    <name evidence="4" type="ORF">SMN809_LOCUS13475</name>
</gene>
<evidence type="ECO:0000313" key="6">
    <source>
        <dbReference type="Proteomes" id="UP000663824"/>
    </source>
</evidence>
<evidence type="ECO:0000313" key="4">
    <source>
        <dbReference type="EMBL" id="CAF4029053.1"/>
    </source>
</evidence>
<protein>
    <submittedName>
        <fullName evidence="3">Uncharacterized protein</fullName>
    </submittedName>
</protein>
<feature type="region of interest" description="Disordered" evidence="1">
    <location>
        <begin position="1"/>
        <end position="43"/>
    </location>
</feature>
<feature type="compositionally biased region" description="Acidic residues" evidence="1">
    <location>
        <begin position="16"/>
        <end position="25"/>
    </location>
</feature>
<dbReference type="Proteomes" id="UP000663834">
    <property type="component" value="Unassembled WGS sequence"/>
</dbReference>
<evidence type="ECO:0000313" key="5">
    <source>
        <dbReference type="EMBL" id="CAF4049463.1"/>
    </source>
</evidence>
<proteinExistence type="predicted"/>
<dbReference type="OrthoDB" id="10010998at2759"/>
<accession>A0A816T129</accession>
<organism evidence="3 6">
    <name type="scientific">Rotaria magnacalcarata</name>
    <dbReference type="NCBI Taxonomy" id="392030"/>
    <lineage>
        <taxon>Eukaryota</taxon>
        <taxon>Metazoa</taxon>
        <taxon>Spiralia</taxon>
        <taxon>Gnathifera</taxon>
        <taxon>Rotifera</taxon>
        <taxon>Eurotatoria</taxon>
        <taxon>Bdelloidea</taxon>
        <taxon>Philodinida</taxon>
        <taxon>Philodinidae</taxon>
        <taxon>Rotaria</taxon>
    </lineage>
</organism>
<dbReference type="Proteomes" id="UP000681720">
    <property type="component" value="Unassembled WGS sequence"/>
</dbReference>
<dbReference type="EMBL" id="CAJNOW010021997">
    <property type="protein sequence ID" value="CAF1686062.1"/>
    <property type="molecule type" value="Genomic_DNA"/>
</dbReference>
<comment type="caution">
    <text evidence="3">The sequence shown here is derived from an EMBL/GenBank/DDBJ whole genome shotgun (WGS) entry which is preliminary data.</text>
</comment>
<feature type="compositionally biased region" description="Polar residues" evidence="1">
    <location>
        <begin position="1"/>
        <end position="15"/>
    </location>
</feature>
<evidence type="ECO:0000313" key="3">
    <source>
        <dbReference type="EMBL" id="CAF2091867.1"/>
    </source>
</evidence>
<feature type="compositionally biased region" description="Low complexity" evidence="1">
    <location>
        <begin position="30"/>
        <end position="39"/>
    </location>
</feature>
<reference evidence="3" key="1">
    <citation type="submission" date="2021-02" db="EMBL/GenBank/DDBJ databases">
        <authorList>
            <person name="Nowell W R."/>
        </authorList>
    </citation>
    <scope>NUCLEOTIDE SEQUENCE</scope>
</reference>